<evidence type="ECO:0000313" key="2">
    <source>
        <dbReference type="Proteomes" id="UP000215335"/>
    </source>
</evidence>
<dbReference type="AlphaFoldDB" id="A0A232FAU7"/>
<gene>
    <name evidence="1" type="ORF">TSAR_009997</name>
</gene>
<protein>
    <submittedName>
        <fullName evidence="1">Uncharacterized protein</fullName>
    </submittedName>
</protein>
<reference evidence="1 2" key="1">
    <citation type="journal article" date="2017" name="Curr. Biol.">
        <title>The Evolution of Venom by Co-option of Single-Copy Genes.</title>
        <authorList>
            <person name="Martinson E.O."/>
            <person name="Mrinalini"/>
            <person name="Kelkar Y.D."/>
            <person name="Chang C.H."/>
            <person name="Werren J.H."/>
        </authorList>
    </citation>
    <scope>NUCLEOTIDE SEQUENCE [LARGE SCALE GENOMIC DNA]</scope>
    <source>
        <strain evidence="1 2">Alberta</strain>
        <tissue evidence="1">Whole body</tissue>
    </source>
</reference>
<name>A0A232FAU7_9HYME</name>
<keyword evidence="2" id="KW-1185">Reference proteome</keyword>
<comment type="caution">
    <text evidence="1">The sequence shown here is derived from an EMBL/GenBank/DDBJ whole genome shotgun (WGS) entry which is preliminary data.</text>
</comment>
<dbReference type="EMBL" id="NNAY01000503">
    <property type="protein sequence ID" value="OXU27966.1"/>
    <property type="molecule type" value="Genomic_DNA"/>
</dbReference>
<proteinExistence type="predicted"/>
<sequence length="119" mass="13463">MGLIFRYNSDDTSIYLAAMAMPEPEWRDDVRHAIDERKVSLLVSIETKAFDLVNIILIADKLRFFGLSDLACAWQKNEIHLVRLARLRGKAKSTELASYRGGRAEHPILRIGQVAGYSS</sequence>
<accession>A0A232FAU7</accession>
<evidence type="ECO:0000313" key="1">
    <source>
        <dbReference type="EMBL" id="OXU27966.1"/>
    </source>
</evidence>
<organism evidence="1 2">
    <name type="scientific">Trichomalopsis sarcophagae</name>
    <dbReference type="NCBI Taxonomy" id="543379"/>
    <lineage>
        <taxon>Eukaryota</taxon>
        <taxon>Metazoa</taxon>
        <taxon>Ecdysozoa</taxon>
        <taxon>Arthropoda</taxon>
        <taxon>Hexapoda</taxon>
        <taxon>Insecta</taxon>
        <taxon>Pterygota</taxon>
        <taxon>Neoptera</taxon>
        <taxon>Endopterygota</taxon>
        <taxon>Hymenoptera</taxon>
        <taxon>Apocrita</taxon>
        <taxon>Proctotrupomorpha</taxon>
        <taxon>Chalcidoidea</taxon>
        <taxon>Pteromalidae</taxon>
        <taxon>Pteromalinae</taxon>
        <taxon>Trichomalopsis</taxon>
    </lineage>
</organism>
<dbReference type="Proteomes" id="UP000215335">
    <property type="component" value="Unassembled WGS sequence"/>
</dbReference>